<organism evidence="2 3">
    <name type="scientific">Lentilactobacillus kisonensis F0435</name>
    <dbReference type="NCBI Taxonomy" id="797516"/>
    <lineage>
        <taxon>Bacteria</taxon>
        <taxon>Bacillati</taxon>
        <taxon>Bacillota</taxon>
        <taxon>Bacilli</taxon>
        <taxon>Lactobacillales</taxon>
        <taxon>Lactobacillaceae</taxon>
        <taxon>Lentilactobacillus</taxon>
    </lineage>
</organism>
<dbReference type="PANTHER" id="PTHR38451:SF1">
    <property type="entry name" value="TRNA (ADENINE(22)-N(1))-METHYLTRANSFERASE"/>
    <property type="match status" value="1"/>
</dbReference>
<gene>
    <name evidence="2" type="ORF">HMPREF9104_02712</name>
</gene>
<comment type="caution">
    <text evidence="2">The sequence shown here is derived from an EMBL/GenBank/DDBJ whole genome shotgun (WGS) entry which is preliminary data.</text>
</comment>
<evidence type="ECO:0000313" key="2">
    <source>
        <dbReference type="EMBL" id="EHO48887.1"/>
    </source>
</evidence>
<dbReference type="InterPro" id="IPR029063">
    <property type="entry name" value="SAM-dependent_MTases_sf"/>
</dbReference>
<accession>H1LJC0</accession>
<evidence type="ECO:0000313" key="3">
    <source>
        <dbReference type="Proteomes" id="UP000005025"/>
    </source>
</evidence>
<keyword evidence="1" id="KW-0472">Membrane</keyword>
<dbReference type="PANTHER" id="PTHR38451">
    <property type="entry name" value="TRNA (ADENINE(22)-N(1))-METHYLTRANSFERASE"/>
    <property type="match status" value="1"/>
</dbReference>
<dbReference type="Gene3D" id="3.40.50.150">
    <property type="entry name" value="Vaccinia Virus protein VP39"/>
    <property type="match status" value="1"/>
</dbReference>
<feature type="transmembrane region" description="Helical" evidence="1">
    <location>
        <begin position="67"/>
        <end position="88"/>
    </location>
</feature>
<dbReference type="AlphaFoldDB" id="H1LJC0"/>
<dbReference type="HOGENOM" id="CLU_2302303_0_0_9"/>
<keyword evidence="1" id="KW-0812">Transmembrane</keyword>
<dbReference type="STRING" id="797516.HMPREF9104_02712"/>
<dbReference type="EMBL" id="AGRJ01000233">
    <property type="protein sequence ID" value="EHO48887.1"/>
    <property type="molecule type" value="Genomic_DNA"/>
</dbReference>
<proteinExistence type="predicted"/>
<evidence type="ECO:0000256" key="1">
    <source>
        <dbReference type="SAM" id="Phobius"/>
    </source>
</evidence>
<sequence>MNSTHLSKRLQAVSDHVESGSRLADIGSDHAYLPIYLAKNHIISYGVVGEVPRDHFQTQFLKLKRQLYWLSCSPGWLMGSLPFSLMIISTSSRLLEWVGT</sequence>
<protein>
    <submittedName>
        <fullName evidence="2">Uncharacterized protein</fullName>
    </submittedName>
</protein>
<dbReference type="Proteomes" id="UP000005025">
    <property type="component" value="Unassembled WGS sequence"/>
</dbReference>
<name>H1LJC0_9LACO</name>
<dbReference type="Pfam" id="PF12847">
    <property type="entry name" value="Methyltransf_18"/>
    <property type="match status" value="1"/>
</dbReference>
<keyword evidence="1" id="KW-1133">Transmembrane helix</keyword>
<reference evidence="2 3" key="1">
    <citation type="submission" date="2011-09" db="EMBL/GenBank/DDBJ databases">
        <authorList>
            <person name="Weinstock G."/>
            <person name="Sodergren E."/>
            <person name="Clifton S."/>
            <person name="Fulton L."/>
            <person name="Fulton B."/>
            <person name="Courtney L."/>
            <person name="Fronick C."/>
            <person name="Harrison M."/>
            <person name="Strong C."/>
            <person name="Farmer C."/>
            <person name="Delahaunty K."/>
            <person name="Markovic C."/>
            <person name="Hall O."/>
            <person name="Minx P."/>
            <person name="Tomlinson C."/>
            <person name="Mitreva M."/>
            <person name="Hou S."/>
            <person name="Chen J."/>
            <person name="Wollam A."/>
            <person name="Pepin K.H."/>
            <person name="Johnson M."/>
            <person name="Bhonagiri V."/>
            <person name="Zhang X."/>
            <person name="Suruliraj S."/>
            <person name="Warren W."/>
            <person name="Chinwalla A."/>
            <person name="Mardis E.R."/>
            <person name="Wilson R.K."/>
        </authorList>
    </citation>
    <scope>NUCLEOTIDE SEQUENCE [LARGE SCALE GENOMIC DNA]</scope>
    <source>
        <strain evidence="2 3">F0435</strain>
    </source>
</reference>